<feature type="DNA-binding region" description="OmpR/PhoB-type" evidence="2">
    <location>
        <begin position="36"/>
        <end position="129"/>
    </location>
</feature>
<evidence type="ECO:0000256" key="1">
    <source>
        <dbReference type="ARBA" id="ARBA00023125"/>
    </source>
</evidence>
<dbReference type="SMART" id="SM00862">
    <property type="entry name" value="Trans_reg_C"/>
    <property type="match status" value="1"/>
</dbReference>
<sequence>MPGLDIGANDSPVKPFEFDEHFARLRAIRRVFTGKGRTVLVSGWEYCPDSRTICSPYDGRVRLSVKEDELLELLADAPHRTFSDQQILQTGFSPAATAGTVETCVHYLRRKTDMDIVLTVRGEDCRLGQP</sequence>
<proteinExistence type="predicted"/>
<accession>A0A4R9B126</accession>
<name>A0A4R9B126_9MICO</name>
<gene>
    <name evidence="4" type="ORF">E3T50_03485</name>
</gene>
<evidence type="ECO:0000256" key="2">
    <source>
        <dbReference type="PROSITE-ProRule" id="PRU01091"/>
    </source>
</evidence>
<dbReference type="PROSITE" id="PS51755">
    <property type="entry name" value="OMPR_PHOB"/>
    <property type="match status" value="1"/>
</dbReference>
<evidence type="ECO:0000313" key="4">
    <source>
        <dbReference type="EMBL" id="TFD73141.1"/>
    </source>
</evidence>
<dbReference type="InterPro" id="IPR016032">
    <property type="entry name" value="Sig_transdc_resp-reg_C-effctor"/>
</dbReference>
<keyword evidence="5" id="KW-1185">Reference proteome</keyword>
<dbReference type="InterPro" id="IPR001867">
    <property type="entry name" value="OmpR/PhoB-type_DNA-bd"/>
</dbReference>
<dbReference type="AlphaFoldDB" id="A0A4R9B126"/>
<dbReference type="Pfam" id="PF00486">
    <property type="entry name" value="Trans_reg_C"/>
    <property type="match status" value="1"/>
</dbReference>
<protein>
    <submittedName>
        <fullName evidence="4">Response regulator transcription factor</fullName>
    </submittedName>
</protein>
<dbReference type="GO" id="GO:0003677">
    <property type="term" value="F:DNA binding"/>
    <property type="evidence" value="ECO:0007669"/>
    <property type="project" value="UniProtKB-UniRule"/>
</dbReference>
<dbReference type="RefSeq" id="WP_134550605.1">
    <property type="nucleotide sequence ID" value="NZ_SOHL01000005.1"/>
</dbReference>
<comment type="caution">
    <text evidence="4">The sequence shown here is derived from an EMBL/GenBank/DDBJ whole genome shotgun (WGS) entry which is preliminary data.</text>
</comment>
<dbReference type="Gene3D" id="1.10.10.10">
    <property type="entry name" value="Winged helix-like DNA-binding domain superfamily/Winged helix DNA-binding domain"/>
    <property type="match status" value="1"/>
</dbReference>
<reference evidence="4 5" key="1">
    <citation type="submission" date="2019-03" db="EMBL/GenBank/DDBJ databases">
        <title>Genomics of glacier-inhabiting Cryobacterium strains.</title>
        <authorList>
            <person name="Liu Q."/>
            <person name="Xin Y.-H."/>
        </authorList>
    </citation>
    <scope>NUCLEOTIDE SEQUENCE [LARGE SCALE GENOMIC DNA]</scope>
    <source>
        <strain evidence="4 5">Hz16</strain>
    </source>
</reference>
<keyword evidence="1 2" id="KW-0238">DNA-binding</keyword>
<dbReference type="GO" id="GO:0000160">
    <property type="term" value="P:phosphorelay signal transduction system"/>
    <property type="evidence" value="ECO:0007669"/>
    <property type="project" value="InterPro"/>
</dbReference>
<evidence type="ECO:0000259" key="3">
    <source>
        <dbReference type="PROSITE" id="PS51755"/>
    </source>
</evidence>
<organism evidence="4 5">
    <name type="scientific">Cryobacterium gelidum</name>
    <dbReference type="NCBI Taxonomy" id="1259164"/>
    <lineage>
        <taxon>Bacteria</taxon>
        <taxon>Bacillati</taxon>
        <taxon>Actinomycetota</taxon>
        <taxon>Actinomycetes</taxon>
        <taxon>Micrococcales</taxon>
        <taxon>Microbacteriaceae</taxon>
        <taxon>Cryobacterium</taxon>
    </lineage>
</organism>
<dbReference type="CDD" id="cd00383">
    <property type="entry name" value="trans_reg_C"/>
    <property type="match status" value="1"/>
</dbReference>
<dbReference type="SUPFAM" id="SSF46894">
    <property type="entry name" value="C-terminal effector domain of the bipartite response regulators"/>
    <property type="match status" value="1"/>
</dbReference>
<dbReference type="Proteomes" id="UP000297983">
    <property type="component" value="Unassembled WGS sequence"/>
</dbReference>
<dbReference type="Gene3D" id="6.10.250.690">
    <property type="match status" value="1"/>
</dbReference>
<feature type="domain" description="OmpR/PhoB-type" evidence="3">
    <location>
        <begin position="36"/>
        <end position="129"/>
    </location>
</feature>
<dbReference type="GO" id="GO:0006355">
    <property type="term" value="P:regulation of DNA-templated transcription"/>
    <property type="evidence" value="ECO:0007669"/>
    <property type="project" value="InterPro"/>
</dbReference>
<evidence type="ECO:0000313" key="5">
    <source>
        <dbReference type="Proteomes" id="UP000297983"/>
    </source>
</evidence>
<dbReference type="EMBL" id="SOHL01000005">
    <property type="protein sequence ID" value="TFD73141.1"/>
    <property type="molecule type" value="Genomic_DNA"/>
</dbReference>
<dbReference type="InterPro" id="IPR036388">
    <property type="entry name" value="WH-like_DNA-bd_sf"/>
</dbReference>